<evidence type="ECO:0000313" key="11">
    <source>
        <dbReference type="Proteomes" id="UP001168694"/>
    </source>
</evidence>
<feature type="modified residue" description="2,3-didehydroalanine (Ser)" evidence="6">
    <location>
        <position position="142"/>
    </location>
</feature>
<evidence type="ECO:0000256" key="1">
    <source>
        <dbReference type="ARBA" id="ARBA00005113"/>
    </source>
</evidence>
<evidence type="ECO:0000256" key="3">
    <source>
        <dbReference type="ARBA" id="ARBA00022808"/>
    </source>
</evidence>
<dbReference type="GO" id="GO:0004397">
    <property type="term" value="F:histidine ammonia-lyase activity"/>
    <property type="evidence" value="ECO:0007669"/>
    <property type="project" value="UniProtKB-EC"/>
</dbReference>
<evidence type="ECO:0000313" key="10">
    <source>
        <dbReference type="EMBL" id="MDN4075662.1"/>
    </source>
</evidence>
<name>A0ABT8ECJ6_9BACL</name>
<comment type="pathway">
    <text evidence="1 6 8">Amino-acid degradation; L-histidine degradation into L-glutamate; N-formimidoyl-L-glutamate from L-histidine: step 1/3.</text>
</comment>
<evidence type="ECO:0000256" key="6">
    <source>
        <dbReference type="HAMAP-Rule" id="MF_00229"/>
    </source>
</evidence>
<evidence type="ECO:0000256" key="7">
    <source>
        <dbReference type="RuleBase" id="RU003954"/>
    </source>
</evidence>
<dbReference type="Pfam" id="PF00221">
    <property type="entry name" value="Lyase_aromatic"/>
    <property type="match status" value="1"/>
</dbReference>
<evidence type="ECO:0000256" key="4">
    <source>
        <dbReference type="ARBA" id="ARBA00023239"/>
    </source>
</evidence>
<evidence type="ECO:0000256" key="2">
    <source>
        <dbReference type="ARBA" id="ARBA00012994"/>
    </source>
</evidence>
<dbReference type="Proteomes" id="UP001168694">
    <property type="component" value="Unassembled WGS sequence"/>
</dbReference>
<dbReference type="InterPro" id="IPR001106">
    <property type="entry name" value="Aromatic_Lyase"/>
</dbReference>
<dbReference type="NCBIfam" id="NF006871">
    <property type="entry name" value="PRK09367.1"/>
    <property type="match status" value="1"/>
</dbReference>
<dbReference type="SUPFAM" id="SSF48557">
    <property type="entry name" value="L-aspartase-like"/>
    <property type="match status" value="1"/>
</dbReference>
<comment type="caution">
    <text evidence="10">The sequence shown here is derived from an EMBL/GenBank/DDBJ whole genome shotgun (WGS) entry which is preliminary data.</text>
</comment>
<evidence type="ECO:0000256" key="8">
    <source>
        <dbReference type="RuleBase" id="RU004479"/>
    </source>
</evidence>
<evidence type="ECO:0000256" key="5">
    <source>
        <dbReference type="ARBA" id="ARBA00049269"/>
    </source>
</evidence>
<gene>
    <name evidence="6 10" type="primary">hutH</name>
    <name evidence="10" type="ORF">QYF49_22125</name>
</gene>
<comment type="subcellular location">
    <subcellularLocation>
        <location evidence="6 9">Cytoplasm</location>
    </subcellularLocation>
</comment>
<accession>A0ABT8ECJ6</accession>
<dbReference type="PROSITE" id="PS00488">
    <property type="entry name" value="PAL_HISTIDASE"/>
    <property type="match status" value="1"/>
</dbReference>
<dbReference type="EMBL" id="JAUHLN010000006">
    <property type="protein sequence ID" value="MDN4075662.1"/>
    <property type="molecule type" value="Genomic_DNA"/>
</dbReference>
<dbReference type="Gene3D" id="1.20.200.10">
    <property type="entry name" value="Fumarase/aspartase (Central domain)"/>
    <property type="match status" value="1"/>
</dbReference>
<dbReference type="InterPro" id="IPR005921">
    <property type="entry name" value="HutH"/>
</dbReference>
<sequence length="510" mass="55883">MVVLTGHTLTLEEAKRILDTKEIVTACKESLKRVKESRRAVEEIVENGKVIYGITTGFGKLSDVYIAPEDTEKLQLNLIRSHACGVGEPFPENVSRLMVVLRANALLKGFSGVRPAVVENLIKLVNCQIHPVIPQQGSLGASGDLAPLSHLALVLIGEGEVWYRGKRMKAMEALLQEEILPLTLTAKEGLALINGTQAMTAQGVAAYLEAEQLASQSEAIAALTMEGLTAITDAFDKDIHLARGFKEQTAVAERILSYLDGSRLTTRQGEVRVQDAYSIRCIPQVHGASWQALGYVKDKLEIEINAATDNPLIFDEGRKVISGGNFHGQPIALAMDFLSIAMAEFANISERRIERMVNPQLSDLPAFLSANPGLESGAMIMQYCAASLVSENKTLAHPASVDSIPSSANQEDHVSMGTIGARHAYQIIGNVRRVFAIEMICALQAVHYRGIDLLAPATRKIYDQAVEVCPPITSDRIFAADIERMNEWLKEVRWDALLENTMKNSKEMQR</sequence>
<protein>
    <recommendedName>
        <fullName evidence="2 6">Histidine ammonia-lyase</fullName>
        <shortName evidence="6">Histidase</shortName>
        <ecNumber evidence="2 6">4.3.1.3</ecNumber>
    </recommendedName>
</protein>
<keyword evidence="11" id="KW-1185">Reference proteome</keyword>
<dbReference type="InterPro" id="IPR008948">
    <property type="entry name" value="L-Aspartase-like"/>
</dbReference>
<dbReference type="InterPro" id="IPR024083">
    <property type="entry name" value="Fumarase/histidase_N"/>
</dbReference>
<dbReference type="PANTHER" id="PTHR10362">
    <property type="entry name" value="HISTIDINE AMMONIA-LYASE"/>
    <property type="match status" value="1"/>
</dbReference>
<comment type="catalytic activity">
    <reaction evidence="5 6 8">
        <text>L-histidine = trans-urocanate + NH4(+)</text>
        <dbReference type="Rhea" id="RHEA:21232"/>
        <dbReference type="ChEBI" id="CHEBI:17771"/>
        <dbReference type="ChEBI" id="CHEBI:28938"/>
        <dbReference type="ChEBI" id="CHEBI:57595"/>
        <dbReference type="EC" id="4.3.1.3"/>
    </reaction>
</comment>
<keyword evidence="4 6" id="KW-0456">Lyase</keyword>
<keyword evidence="6" id="KW-0963">Cytoplasm</keyword>
<dbReference type="Gene3D" id="1.10.275.10">
    <property type="entry name" value="Fumarase/aspartase (N-terminal domain)"/>
    <property type="match status" value="1"/>
</dbReference>
<dbReference type="HAMAP" id="MF_00229">
    <property type="entry name" value="His_ammonia_lyase"/>
    <property type="match status" value="1"/>
</dbReference>
<dbReference type="RefSeq" id="WP_290401770.1">
    <property type="nucleotide sequence ID" value="NZ_JAUHLN010000006.1"/>
</dbReference>
<reference evidence="10" key="1">
    <citation type="submission" date="2023-06" db="EMBL/GenBank/DDBJ databases">
        <title>Draft Genome Sequences of Representative Paenibacillus Polymyxa, Bacillus cereus, Fictibacillus sp., and Brevibacillus agri Strains Isolated from Amazonian Dark Earth.</title>
        <authorList>
            <person name="Pellegrinetti T.A."/>
            <person name="Cunha I.C.M."/>
            <person name="Chaves M.G."/>
            <person name="Freitas A.S."/>
            <person name="Silva A.V.R."/>
            <person name="Tsai S.M."/>
            <person name="Mendes L.W."/>
        </authorList>
    </citation>
    <scope>NUCLEOTIDE SEQUENCE</scope>
    <source>
        <strain evidence="10">CENA-BCM004</strain>
    </source>
</reference>
<keyword evidence="3 6" id="KW-0369">Histidine metabolism</keyword>
<dbReference type="EC" id="4.3.1.3" evidence="2 6"/>
<dbReference type="InterPro" id="IPR022313">
    <property type="entry name" value="Phe/His_NH3-lyase_AS"/>
</dbReference>
<dbReference type="CDD" id="cd00332">
    <property type="entry name" value="PAL-HAL"/>
    <property type="match status" value="1"/>
</dbReference>
<proteinExistence type="inferred from homology"/>
<organism evidence="10 11">
    <name type="scientific">Fictibacillus terranigra</name>
    <dbReference type="NCBI Taxonomy" id="3058424"/>
    <lineage>
        <taxon>Bacteria</taxon>
        <taxon>Bacillati</taxon>
        <taxon>Bacillota</taxon>
        <taxon>Bacilli</taxon>
        <taxon>Bacillales</taxon>
        <taxon>Fictibacillaceae</taxon>
        <taxon>Fictibacillus</taxon>
    </lineage>
</organism>
<dbReference type="NCBIfam" id="TIGR01225">
    <property type="entry name" value="hutH"/>
    <property type="match status" value="1"/>
</dbReference>
<comment type="similarity">
    <text evidence="6 7">Belongs to the PAL/histidase family.</text>
</comment>
<feature type="cross-link" description="5-imidazolinone (Ala-Gly)" evidence="6">
    <location>
        <begin position="141"/>
        <end position="143"/>
    </location>
</feature>
<evidence type="ECO:0000256" key="9">
    <source>
        <dbReference type="RuleBase" id="RU004480"/>
    </source>
</evidence>
<comment type="PTM">
    <text evidence="6">Contains an active site 4-methylidene-imidazol-5-one (MIO), which is formed autocatalytically by cyclization and dehydration of residues Ala-Ser-Gly.</text>
</comment>